<accession>V8N0S6</accession>
<feature type="compositionally biased region" description="Basic and acidic residues" evidence="1">
    <location>
        <begin position="1"/>
        <end position="25"/>
    </location>
</feature>
<gene>
    <name evidence="2" type="primary">traf3ip1</name>
    <name evidence="2" type="ORF">L345_18486</name>
</gene>
<name>V8N0S6_OPHHA</name>
<feature type="compositionally biased region" description="Polar residues" evidence="1">
    <location>
        <begin position="88"/>
        <end position="103"/>
    </location>
</feature>
<sequence>REGERERKREGEKERERERGRERERERKRKREGGRKREGEGRKGGGGRGGWVADGTLPSEFKHRLLRGDAISPPPRGAPHQPGLLPCSTGSLTQEGPSPSGTNGVPPEISGKKRRLEPDLPGVAAAAAS</sequence>
<evidence type="ECO:0000256" key="1">
    <source>
        <dbReference type="SAM" id="MobiDB-lite"/>
    </source>
</evidence>
<keyword evidence="3" id="KW-1185">Reference proteome</keyword>
<reference evidence="2 3" key="1">
    <citation type="journal article" date="2013" name="Proc. Natl. Acad. Sci. U.S.A.">
        <title>The king cobra genome reveals dynamic gene evolution and adaptation in the snake venom system.</title>
        <authorList>
            <person name="Vonk F.J."/>
            <person name="Casewell N.R."/>
            <person name="Henkel C.V."/>
            <person name="Heimberg A.M."/>
            <person name="Jansen H.J."/>
            <person name="McCleary R.J."/>
            <person name="Kerkkamp H.M."/>
            <person name="Vos R.A."/>
            <person name="Guerreiro I."/>
            <person name="Calvete J.J."/>
            <person name="Wuster W."/>
            <person name="Woods A.E."/>
            <person name="Logan J.M."/>
            <person name="Harrison R.A."/>
            <person name="Castoe T.A."/>
            <person name="de Koning A.P."/>
            <person name="Pollock D.D."/>
            <person name="Yandell M."/>
            <person name="Calderon D."/>
            <person name="Renjifo C."/>
            <person name="Currier R.B."/>
            <person name="Salgado D."/>
            <person name="Pla D."/>
            <person name="Sanz L."/>
            <person name="Hyder A.S."/>
            <person name="Ribeiro J.M."/>
            <person name="Arntzen J.W."/>
            <person name="van den Thillart G.E."/>
            <person name="Boetzer M."/>
            <person name="Pirovano W."/>
            <person name="Dirks R.P."/>
            <person name="Spaink H.P."/>
            <person name="Duboule D."/>
            <person name="McGlinn E."/>
            <person name="Kini R.M."/>
            <person name="Richardson M.K."/>
        </authorList>
    </citation>
    <scope>NUCLEOTIDE SEQUENCE</scope>
    <source>
        <tissue evidence="2">Blood</tissue>
    </source>
</reference>
<feature type="non-terminal residue" evidence="2">
    <location>
        <position position="1"/>
    </location>
</feature>
<proteinExistence type="predicted"/>
<dbReference type="AlphaFoldDB" id="V8N0S6"/>
<feature type="non-terminal residue" evidence="2">
    <location>
        <position position="129"/>
    </location>
</feature>
<evidence type="ECO:0000313" key="3">
    <source>
        <dbReference type="Proteomes" id="UP000018936"/>
    </source>
</evidence>
<protein>
    <submittedName>
        <fullName evidence="2">TRAF3-interacting protein 1</fullName>
    </submittedName>
</protein>
<dbReference type="EMBL" id="AZIM01097209">
    <property type="protein sequence ID" value="ETE55805.1"/>
    <property type="molecule type" value="Genomic_DNA"/>
</dbReference>
<comment type="caution">
    <text evidence="2">The sequence shown here is derived from an EMBL/GenBank/DDBJ whole genome shotgun (WGS) entry which is preliminary data.</text>
</comment>
<evidence type="ECO:0000313" key="2">
    <source>
        <dbReference type="EMBL" id="ETE55805.1"/>
    </source>
</evidence>
<organism evidence="2 3">
    <name type="scientific">Ophiophagus hannah</name>
    <name type="common">King cobra</name>
    <name type="synonym">Naja hannah</name>
    <dbReference type="NCBI Taxonomy" id="8665"/>
    <lineage>
        <taxon>Eukaryota</taxon>
        <taxon>Metazoa</taxon>
        <taxon>Chordata</taxon>
        <taxon>Craniata</taxon>
        <taxon>Vertebrata</taxon>
        <taxon>Euteleostomi</taxon>
        <taxon>Lepidosauria</taxon>
        <taxon>Squamata</taxon>
        <taxon>Bifurcata</taxon>
        <taxon>Unidentata</taxon>
        <taxon>Episquamata</taxon>
        <taxon>Toxicofera</taxon>
        <taxon>Serpentes</taxon>
        <taxon>Colubroidea</taxon>
        <taxon>Elapidae</taxon>
        <taxon>Elapinae</taxon>
        <taxon>Ophiophagus</taxon>
    </lineage>
</organism>
<feature type="region of interest" description="Disordered" evidence="1">
    <location>
        <begin position="1"/>
        <end position="129"/>
    </location>
</feature>
<dbReference type="Proteomes" id="UP000018936">
    <property type="component" value="Unassembled WGS sequence"/>
</dbReference>